<dbReference type="EMBL" id="DF973525">
    <property type="protein sequence ID" value="GAU33456.1"/>
    <property type="molecule type" value="Genomic_DNA"/>
</dbReference>
<keyword evidence="2" id="KW-1185">Reference proteome</keyword>
<accession>A0A2Z6MLP7</accession>
<organism evidence="1 2">
    <name type="scientific">Trifolium subterraneum</name>
    <name type="common">Subterranean clover</name>
    <dbReference type="NCBI Taxonomy" id="3900"/>
    <lineage>
        <taxon>Eukaryota</taxon>
        <taxon>Viridiplantae</taxon>
        <taxon>Streptophyta</taxon>
        <taxon>Embryophyta</taxon>
        <taxon>Tracheophyta</taxon>
        <taxon>Spermatophyta</taxon>
        <taxon>Magnoliopsida</taxon>
        <taxon>eudicotyledons</taxon>
        <taxon>Gunneridae</taxon>
        <taxon>Pentapetalae</taxon>
        <taxon>rosids</taxon>
        <taxon>fabids</taxon>
        <taxon>Fabales</taxon>
        <taxon>Fabaceae</taxon>
        <taxon>Papilionoideae</taxon>
        <taxon>50 kb inversion clade</taxon>
        <taxon>NPAAA clade</taxon>
        <taxon>Hologalegina</taxon>
        <taxon>IRL clade</taxon>
        <taxon>Trifolieae</taxon>
        <taxon>Trifolium</taxon>
    </lineage>
</organism>
<gene>
    <name evidence="1" type="ORF">TSUD_380920</name>
</gene>
<evidence type="ECO:0000313" key="1">
    <source>
        <dbReference type="EMBL" id="GAU33456.1"/>
    </source>
</evidence>
<dbReference type="Proteomes" id="UP000242715">
    <property type="component" value="Unassembled WGS sequence"/>
</dbReference>
<protein>
    <submittedName>
        <fullName evidence="1">Uncharacterized protein</fullName>
    </submittedName>
</protein>
<sequence>MSRPDKLHTRIWKSQATKAEWMNTASQYMFCIFNSPKTAERTHSASGAFSCTTCRKKKSSISQALPSMKKFIYSIDGPETTIILQKQTTDTGIIDHSRQSMLHP</sequence>
<evidence type="ECO:0000313" key="2">
    <source>
        <dbReference type="Proteomes" id="UP000242715"/>
    </source>
</evidence>
<proteinExistence type="predicted"/>
<name>A0A2Z6MLP7_TRISU</name>
<dbReference type="AlphaFoldDB" id="A0A2Z6MLP7"/>
<reference evidence="2" key="1">
    <citation type="journal article" date="2017" name="Front. Plant Sci.">
        <title>Climate Clever Clovers: New Paradigm to Reduce the Environmental Footprint of Ruminants by Breeding Low Methanogenic Forages Utilizing Haplotype Variation.</title>
        <authorList>
            <person name="Kaur P."/>
            <person name="Appels R."/>
            <person name="Bayer P.E."/>
            <person name="Keeble-Gagnere G."/>
            <person name="Wang J."/>
            <person name="Hirakawa H."/>
            <person name="Shirasawa K."/>
            <person name="Vercoe P."/>
            <person name="Stefanova K."/>
            <person name="Durmic Z."/>
            <person name="Nichols P."/>
            <person name="Revell C."/>
            <person name="Isobe S.N."/>
            <person name="Edwards D."/>
            <person name="Erskine W."/>
        </authorList>
    </citation>
    <scope>NUCLEOTIDE SEQUENCE [LARGE SCALE GENOMIC DNA]</scope>
    <source>
        <strain evidence="2">cv. Daliak</strain>
    </source>
</reference>